<accession>A0A8S1KE81</accession>
<dbReference type="Proteomes" id="UP000688137">
    <property type="component" value="Unassembled WGS sequence"/>
</dbReference>
<evidence type="ECO:0000313" key="3">
    <source>
        <dbReference type="Proteomes" id="UP000688137"/>
    </source>
</evidence>
<protein>
    <submittedName>
        <fullName evidence="2">Uncharacterized protein</fullName>
    </submittedName>
</protein>
<gene>
    <name evidence="2" type="ORF">PPRIM_AZ9-3.1.T0190284</name>
</gene>
<keyword evidence="1" id="KW-0812">Transmembrane</keyword>
<sequence>MSTKIENSEQLYSELTDQGDESNILISNQDPITLYNKFIKVYNVDDNKVNGITLRYMIQSKVVQFIHNYLRNYLGMAVLLLILILLPFINLLFYILLLVAWVRISQNYAIFQQNIGQVMDPFANMIENSDLCEMMKKNYVIFDMEIKENEGLHFSTKVKEMIKNRSNGNNKIKYTIYNQTLKEQFYGYPNSRITYFKWILVSTLIIITQLTLMIIYFSKI</sequence>
<dbReference type="OMA" id="FANMIEN"/>
<comment type="caution">
    <text evidence="2">The sequence shown here is derived from an EMBL/GenBank/DDBJ whole genome shotgun (WGS) entry which is preliminary data.</text>
</comment>
<evidence type="ECO:0000256" key="1">
    <source>
        <dbReference type="SAM" id="Phobius"/>
    </source>
</evidence>
<reference evidence="2" key="1">
    <citation type="submission" date="2021-01" db="EMBL/GenBank/DDBJ databases">
        <authorList>
            <consortium name="Genoscope - CEA"/>
            <person name="William W."/>
        </authorList>
    </citation>
    <scope>NUCLEOTIDE SEQUENCE</scope>
</reference>
<evidence type="ECO:0000313" key="2">
    <source>
        <dbReference type="EMBL" id="CAD8052641.1"/>
    </source>
</evidence>
<keyword evidence="1" id="KW-1133">Transmembrane helix</keyword>
<organism evidence="2 3">
    <name type="scientific">Paramecium primaurelia</name>
    <dbReference type="NCBI Taxonomy" id="5886"/>
    <lineage>
        <taxon>Eukaryota</taxon>
        <taxon>Sar</taxon>
        <taxon>Alveolata</taxon>
        <taxon>Ciliophora</taxon>
        <taxon>Intramacronucleata</taxon>
        <taxon>Oligohymenophorea</taxon>
        <taxon>Peniculida</taxon>
        <taxon>Parameciidae</taxon>
        <taxon>Paramecium</taxon>
    </lineage>
</organism>
<keyword evidence="1" id="KW-0472">Membrane</keyword>
<dbReference type="EMBL" id="CAJJDM010000016">
    <property type="protein sequence ID" value="CAD8052641.1"/>
    <property type="molecule type" value="Genomic_DNA"/>
</dbReference>
<dbReference type="AlphaFoldDB" id="A0A8S1KE81"/>
<keyword evidence="3" id="KW-1185">Reference proteome</keyword>
<proteinExistence type="predicted"/>
<name>A0A8S1KE81_PARPR</name>
<feature type="transmembrane region" description="Helical" evidence="1">
    <location>
        <begin position="195"/>
        <end position="217"/>
    </location>
</feature>
<feature type="transmembrane region" description="Helical" evidence="1">
    <location>
        <begin position="73"/>
        <end position="102"/>
    </location>
</feature>